<dbReference type="InterPro" id="IPR025423">
    <property type="entry name" value="TMEM205-like"/>
</dbReference>
<dbReference type="RefSeq" id="WP_283399558.1">
    <property type="nucleotide sequence ID" value="NZ_FXUB01000001.1"/>
</dbReference>
<evidence type="ECO:0000313" key="8">
    <source>
        <dbReference type="Proteomes" id="UP001157911"/>
    </source>
</evidence>
<keyword evidence="8" id="KW-1185">Reference proteome</keyword>
<evidence type="ECO:0000313" key="7">
    <source>
        <dbReference type="EMBL" id="SMP02383.1"/>
    </source>
</evidence>
<dbReference type="Pfam" id="PF13664">
    <property type="entry name" value="DUF4149"/>
    <property type="match status" value="1"/>
</dbReference>
<reference evidence="7 8" key="1">
    <citation type="submission" date="2017-05" db="EMBL/GenBank/DDBJ databases">
        <authorList>
            <person name="Varghese N."/>
            <person name="Submissions S."/>
        </authorList>
    </citation>
    <scope>NUCLEOTIDE SEQUENCE [LARGE SCALE GENOMIC DNA]</scope>
    <source>
        <strain evidence="7 8">DSM 15522</strain>
    </source>
</reference>
<keyword evidence="3 5" id="KW-1133">Transmembrane helix</keyword>
<feature type="transmembrane region" description="Helical" evidence="5">
    <location>
        <begin position="133"/>
        <end position="153"/>
    </location>
</feature>
<comment type="caution">
    <text evidence="7">The sequence shown here is derived from an EMBL/GenBank/DDBJ whole genome shotgun (WGS) entry which is preliminary data.</text>
</comment>
<comment type="subcellular location">
    <subcellularLocation>
        <location evidence="1">Membrane</location>
    </subcellularLocation>
</comment>
<dbReference type="Proteomes" id="UP001157911">
    <property type="component" value="Unassembled WGS sequence"/>
</dbReference>
<evidence type="ECO:0000256" key="3">
    <source>
        <dbReference type="ARBA" id="ARBA00022989"/>
    </source>
</evidence>
<sequence length="155" mass="17927">MLYYYILKSFYLYAIALWSGSAFFVTLFSAPAAFKVFPKEEAGRYTEFLLGKYFSLCFILSMLSITSFYLLIKNNLSFASAFNILLLLLAGMLNLINGFYLYPKAVKLKVEYYETNSKEKYDSFLKIHKISMLLNSITLLCLWMVLGITSLFLTF</sequence>
<evidence type="ECO:0000256" key="5">
    <source>
        <dbReference type="SAM" id="Phobius"/>
    </source>
</evidence>
<organism evidence="7 8">
    <name type="scientific">Desulfurobacterium pacificum</name>
    <dbReference type="NCBI Taxonomy" id="240166"/>
    <lineage>
        <taxon>Bacteria</taxon>
        <taxon>Pseudomonadati</taxon>
        <taxon>Aquificota</taxon>
        <taxon>Aquificia</taxon>
        <taxon>Desulfurobacteriales</taxon>
        <taxon>Desulfurobacteriaceae</taxon>
        <taxon>Desulfurobacterium</taxon>
    </lineage>
</organism>
<keyword evidence="4 5" id="KW-0472">Membrane</keyword>
<proteinExistence type="predicted"/>
<feature type="transmembrane region" description="Helical" evidence="5">
    <location>
        <begin position="78"/>
        <end position="102"/>
    </location>
</feature>
<protein>
    <recommendedName>
        <fullName evidence="6">TMEM205-like domain-containing protein</fullName>
    </recommendedName>
</protein>
<evidence type="ECO:0000256" key="4">
    <source>
        <dbReference type="ARBA" id="ARBA00023136"/>
    </source>
</evidence>
<evidence type="ECO:0000256" key="2">
    <source>
        <dbReference type="ARBA" id="ARBA00022692"/>
    </source>
</evidence>
<feature type="transmembrane region" description="Helical" evidence="5">
    <location>
        <begin position="12"/>
        <end position="37"/>
    </location>
</feature>
<dbReference type="EMBL" id="FXUB01000001">
    <property type="protein sequence ID" value="SMP02383.1"/>
    <property type="molecule type" value="Genomic_DNA"/>
</dbReference>
<evidence type="ECO:0000256" key="1">
    <source>
        <dbReference type="ARBA" id="ARBA00004370"/>
    </source>
</evidence>
<gene>
    <name evidence="7" type="ORF">SAMN06265339_0044</name>
</gene>
<feature type="transmembrane region" description="Helical" evidence="5">
    <location>
        <begin position="49"/>
        <end position="72"/>
    </location>
</feature>
<keyword evidence="2 5" id="KW-0812">Transmembrane</keyword>
<accession>A0ABY1N8A6</accession>
<evidence type="ECO:0000259" key="6">
    <source>
        <dbReference type="Pfam" id="PF13664"/>
    </source>
</evidence>
<feature type="domain" description="TMEM205-like" evidence="6">
    <location>
        <begin position="14"/>
        <end position="113"/>
    </location>
</feature>
<name>A0ABY1N8A6_9BACT</name>